<evidence type="ECO:0000313" key="10">
    <source>
        <dbReference type="EMBL" id="KAF5348607.1"/>
    </source>
</evidence>
<keyword evidence="4 7" id="KW-0863">Zinc-finger</keyword>
<dbReference type="SMART" id="SM00355">
    <property type="entry name" value="ZnF_C2H2"/>
    <property type="match status" value="2"/>
</dbReference>
<evidence type="ECO:0000256" key="1">
    <source>
        <dbReference type="ARBA" id="ARBA00004123"/>
    </source>
</evidence>
<evidence type="ECO:0000256" key="6">
    <source>
        <dbReference type="ARBA" id="ARBA00023242"/>
    </source>
</evidence>
<dbReference type="PANTHER" id="PTHR24394:SF44">
    <property type="entry name" value="ZINC FINGER PROTEIN 271-LIKE"/>
    <property type="match status" value="1"/>
</dbReference>
<evidence type="ECO:0000256" key="5">
    <source>
        <dbReference type="ARBA" id="ARBA00022833"/>
    </source>
</evidence>
<dbReference type="GO" id="GO:0000981">
    <property type="term" value="F:DNA-binding transcription factor activity, RNA polymerase II-specific"/>
    <property type="evidence" value="ECO:0007669"/>
    <property type="project" value="TreeGrafter"/>
</dbReference>
<comment type="caution">
    <text evidence="10">The sequence shown here is derived from an EMBL/GenBank/DDBJ whole genome shotgun (WGS) entry which is preliminary data.</text>
</comment>
<dbReference type="Gene3D" id="3.30.160.60">
    <property type="entry name" value="Classic Zinc Finger"/>
    <property type="match status" value="1"/>
</dbReference>
<dbReference type="Pfam" id="PF00096">
    <property type="entry name" value="zf-C2H2"/>
    <property type="match status" value="1"/>
</dbReference>
<keyword evidence="11" id="KW-1185">Reference proteome</keyword>
<dbReference type="PROSITE" id="PS50157">
    <property type="entry name" value="ZINC_FINGER_C2H2_2"/>
    <property type="match status" value="2"/>
</dbReference>
<comment type="subcellular location">
    <subcellularLocation>
        <location evidence="1">Nucleus</location>
    </subcellularLocation>
</comment>
<evidence type="ECO:0000256" key="7">
    <source>
        <dbReference type="PROSITE-ProRule" id="PRU00042"/>
    </source>
</evidence>
<dbReference type="EMBL" id="JAACJO010000019">
    <property type="protein sequence ID" value="KAF5348607.1"/>
    <property type="molecule type" value="Genomic_DNA"/>
</dbReference>
<feature type="domain" description="C2H2-type" evidence="9">
    <location>
        <begin position="50"/>
        <end position="85"/>
    </location>
</feature>
<protein>
    <recommendedName>
        <fullName evidence="9">C2H2-type domain-containing protein</fullName>
    </recommendedName>
</protein>
<dbReference type="GO" id="GO:0008270">
    <property type="term" value="F:zinc ion binding"/>
    <property type="evidence" value="ECO:0007669"/>
    <property type="project" value="UniProtKB-KW"/>
</dbReference>
<keyword evidence="5" id="KW-0862">Zinc</keyword>
<name>A0A8H5CXV9_9AGAR</name>
<evidence type="ECO:0000256" key="8">
    <source>
        <dbReference type="SAM" id="MobiDB-lite"/>
    </source>
</evidence>
<dbReference type="AlphaFoldDB" id="A0A8H5CXV9"/>
<proteinExistence type="predicted"/>
<feature type="domain" description="C2H2-type" evidence="9">
    <location>
        <begin position="22"/>
        <end position="49"/>
    </location>
</feature>
<keyword evidence="6" id="KW-0539">Nucleus</keyword>
<reference evidence="10 11" key="1">
    <citation type="journal article" date="2020" name="ISME J.">
        <title>Uncovering the hidden diversity of litter-decomposition mechanisms in mushroom-forming fungi.</title>
        <authorList>
            <person name="Floudas D."/>
            <person name="Bentzer J."/>
            <person name="Ahren D."/>
            <person name="Johansson T."/>
            <person name="Persson P."/>
            <person name="Tunlid A."/>
        </authorList>
    </citation>
    <scope>NUCLEOTIDE SEQUENCE [LARGE SCALE GENOMIC DNA]</scope>
    <source>
        <strain evidence="10 11">CBS 146.42</strain>
    </source>
</reference>
<dbReference type="OrthoDB" id="654211at2759"/>
<evidence type="ECO:0000256" key="3">
    <source>
        <dbReference type="ARBA" id="ARBA00022737"/>
    </source>
</evidence>
<dbReference type="PROSITE" id="PS00028">
    <property type="entry name" value="ZINC_FINGER_C2H2_1"/>
    <property type="match status" value="1"/>
</dbReference>
<organism evidence="10 11">
    <name type="scientific">Leucocoprinus leucothites</name>
    <dbReference type="NCBI Taxonomy" id="201217"/>
    <lineage>
        <taxon>Eukaryota</taxon>
        <taxon>Fungi</taxon>
        <taxon>Dikarya</taxon>
        <taxon>Basidiomycota</taxon>
        <taxon>Agaricomycotina</taxon>
        <taxon>Agaricomycetes</taxon>
        <taxon>Agaricomycetidae</taxon>
        <taxon>Agaricales</taxon>
        <taxon>Agaricineae</taxon>
        <taxon>Agaricaceae</taxon>
        <taxon>Leucocoprinus</taxon>
    </lineage>
</organism>
<keyword evidence="2" id="KW-0479">Metal-binding</keyword>
<gene>
    <name evidence="10" type="ORF">D9756_009576</name>
</gene>
<feature type="region of interest" description="Disordered" evidence="8">
    <location>
        <begin position="159"/>
        <end position="210"/>
    </location>
</feature>
<evidence type="ECO:0000259" key="9">
    <source>
        <dbReference type="PROSITE" id="PS50157"/>
    </source>
</evidence>
<accession>A0A8H5CXV9</accession>
<dbReference type="InterPro" id="IPR013087">
    <property type="entry name" value="Znf_C2H2_type"/>
</dbReference>
<evidence type="ECO:0000256" key="4">
    <source>
        <dbReference type="ARBA" id="ARBA00022771"/>
    </source>
</evidence>
<keyword evidence="3" id="KW-0677">Repeat</keyword>
<feature type="compositionally biased region" description="Low complexity" evidence="8">
    <location>
        <begin position="159"/>
        <end position="176"/>
    </location>
</feature>
<feature type="compositionally biased region" description="Low complexity" evidence="8">
    <location>
        <begin position="187"/>
        <end position="197"/>
    </location>
</feature>
<dbReference type="GO" id="GO:0005634">
    <property type="term" value="C:nucleus"/>
    <property type="evidence" value="ECO:0007669"/>
    <property type="project" value="UniProtKB-SubCell"/>
</dbReference>
<dbReference type="SUPFAM" id="SSF57667">
    <property type="entry name" value="beta-beta-alpha zinc fingers"/>
    <property type="match status" value="1"/>
</dbReference>
<sequence>MQPTYRDASIDSLRRNPTDGAYHCPRCDAPFTRRSNLRRHYHIHTRNMVHKCQNCNQAFAKSEELQSHSMQCGSVPSWDHSADRMMQATAHYTSDGGIQHNIEFTGGLGIVGTPIHEHSSGIADDFINVDLFQQADPLKGYEQPTPEFHDFFSSISSALSEGSASPSTSSDITSTTGFPFPYASQRSGSTSSSSNTSPSPPNFFPTGPYISPEERANSIAKWNKYNMMASAVDRPNASDKPMYTRKQVEDMLDVVGNCFLETIDAVLQRTQVADLPLGQEIAELQTLTGSHGSSLGVEARRMILVETIPRLMASLQTLRSEDGFGAIRHPIPP</sequence>
<dbReference type="InterPro" id="IPR036236">
    <property type="entry name" value="Znf_C2H2_sf"/>
</dbReference>
<dbReference type="Proteomes" id="UP000559027">
    <property type="component" value="Unassembled WGS sequence"/>
</dbReference>
<evidence type="ECO:0000256" key="2">
    <source>
        <dbReference type="ARBA" id="ARBA00022723"/>
    </source>
</evidence>
<dbReference type="PANTHER" id="PTHR24394">
    <property type="entry name" value="ZINC FINGER PROTEIN"/>
    <property type="match status" value="1"/>
</dbReference>
<evidence type="ECO:0000313" key="11">
    <source>
        <dbReference type="Proteomes" id="UP000559027"/>
    </source>
</evidence>